<evidence type="ECO:0000259" key="3">
    <source>
        <dbReference type="PROSITE" id="PS51349"/>
    </source>
</evidence>
<dbReference type="PROSITE" id="PS00557">
    <property type="entry name" value="FMN_HYDROXY_ACID_DH_1"/>
    <property type="match status" value="1"/>
</dbReference>
<keyword evidence="5" id="KW-1185">Reference proteome</keyword>
<accession>A0A9P8PKP8</accession>
<protein>
    <recommendedName>
        <fullName evidence="3">FMN hydroxy acid dehydrogenase domain-containing protein</fullName>
    </recommendedName>
</protein>
<dbReference type="PROSITE" id="PS51349">
    <property type="entry name" value="FMN_HYDROXY_ACID_DH_2"/>
    <property type="match status" value="1"/>
</dbReference>
<dbReference type="PANTHER" id="PTHR10578:SF148">
    <property type="entry name" value="L-LACTATE DEHYDROGENASE (CYTOCHROME)"/>
    <property type="match status" value="1"/>
</dbReference>
<dbReference type="InterPro" id="IPR000262">
    <property type="entry name" value="FMN-dep_DH"/>
</dbReference>
<dbReference type="SUPFAM" id="SSF51395">
    <property type="entry name" value="FMN-linked oxidoreductases"/>
    <property type="match status" value="1"/>
</dbReference>
<evidence type="ECO:0000256" key="1">
    <source>
        <dbReference type="ARBA" id="ARBA00001917"/>
    </source>
</evidence>
<feature type="domain" description="FMN hydroxy acid dehydrogenase" evidence="3">
    <location>
        <begin position="76"/>
        <end position="431"/>
    </location>
</feature>
<proteinExistence type="predicted"/>
<dbReference type="Proteomes" id="UP000788993">
    <property type="component" value="Unassembled WGS sequence"/>
</dbReference>
<dbReference type="GO" id="GO:0006089">
    <property type="term" value="P:lactate metabolic process"/>
    <property type="evidence" value="ECO:0007669"/>
    <property type="project" value="TreeGrafter"/>
</dbReference>
<comment type="cofactor">
    <cofactor evidence="1">
        <name>FMN</name>
        <dbReference type="ChEBI" id="CHEBI:58210"/>
    </cofactor>
</comment>
<dbReference type="Gene3D" id="3.20.20.70">
    <property type="entry name" value="Aldolase class I"/>
    <property type="match status" value="1"/>
</dbReference>
<dbReference type="InterPro" id="IPR013785">
    <property type="entry name" value="Aldolase_TIM"/>
</dbReference>
<keyword evidence="2" id="KW-0560">Oxidoreductase</keyword>
<dbReference type="InterPro" id="IPR008259">
    <property type="entry name" value="FMN_hydac_DH_AS"/>
</dbReference>
<dbReference type="InterPro" id="IPR037396">
    <property type="entry name" value="FMN_HAD"/>
</dbReference>
<dbReference type="PANTHER" id="PTHR10578">
    <property type="entry name" value="S -2-HYDROXY-ACID OXIDASE-RELATED"/>
    <property type="match status" value="1"/>
</dbReference>
<comment type="caution">
    <text evidence="4">The sequence shown here is derived from an EMBL/GenBank/DDBJ whole genome shotgun (WGS) entry which is preliminary data.</text>
</comment>
<dbReference type="EMBL" id="JAEUBD010000526">
    <property type="protein sequence ID" value="KAH3673973.1"/>
    <property type="molecule type" value="Genomic_DNA"/>
</dbReference>
<sequence>MFTRTLRQFSRRGLSRWVVPMSGMALGATLLATNSSPLFSDSRKKKRIVLLDDDDDDEDEEDRKERERQEAIANKPPLSTIYSLTDFESVAKKVLPEGIWGYYSTGSDDEISLRENHYAFSRIFFRPQCLIDSSNCSLDTEILGTKLSAPFYITAFAGSPSAHPMAERGLRNAAGLENIIHLIPFQLSFPVEEYCAGLKPGQQNFYQLHFYNQKQFDEAPEFFKKLESMPNIKAVFINVDLNALGNREKDSKIRARIDSESTEALDVYAHSDVKYFSLTWDHMKQIQQMTKLPIVLKGVLNKNDVLKAAEAGLAGALISNHGGRQLDFAMPPIEILAESKQLLREKGLDKNFELFIDGGIRRGSDIIKALCLGASGVGLGRPFLYSLASYGEEGVQKAIQILKTEMIRDMKLLGVSSISELNEDMVDITSLKYKGLQTRDHLYDQNYTPMPDPPFRKE</sequence>
<dbReference type="AlphaFoldDB" id="A0A9P8PKP8"/>
<name>A0A9P8PKP8_9ASCO</name>
<dbReference type="GO" id="GO:0004460">
    <property type="term" value="F:L-lactate dehydrogenase (cytochrome) activity"/>
    <property type="evidence" value="ECO:0007669"/>
    <property type="project" value="TreeGrafter"/>
</dbReference>
<reference evidence="4" key="2">
    <citation type="submission" date="2021-01" db="EMBL/GenBank/DDBJ databases">
        <authorList>
            <person name="Schikora-Tamarit M.A."/>
        </authorList>
    </citation>
    <scope>NUCLEOTIDE SEQUENCE</scope>
    <source>
        <strain evidence="4">NCAIM Y.01608</strain>
    </source>
</reference>
<evidence type="ECO:0000313" key="5">
    <source>
        <dbReference type="Proteomes" id="UP000788993"/>
    </source>
</evidence>
<dbReference type="Pfam" id="PF01070">
    <property type="entry name" value="FMN_dh"/>
    <property type="match status" value="1"/>
</dbReference>
<gene>
    <name evidence="4" type="ORF">OGATHE_001953</name>
</gene>
<evidence type="ECO:0000313" key="4">
    <source>
        <dbReference type="EMBL" id="KAH3673973.1"/>
    </source>
</evidence>
<organism evidence="4 5">
    <name type="scientific">Ogataea polymorpha</name>
    <dbReference type="NCBI Taxonomy" id="460523"/>
    <lineage>
        <taxon>Eukaryota</taxon>
        <taxon>Fungi</taxon>
        <taxon>Dikarya</taxon>
        <taxon>Ascomycota</taxon>
        <taxon>Saccharomycotina</taxon>
        <taxon>Pichiomycetes</taxon>
        <taxon>Pichiales</taxon>
        <taxon>Pichiaceae</taxon>
        <taxon>Ogataea</taxon>
    </lineage>
</organism>
<reference evidence="4" key="1">
    <citation type="journal article" date="2021" name="Open Biol.">
        <title>Shared evolutionary footprints suggest mitochondrial oxidative damage underlies multiple complex I losses in fungi.</title>
        <authorList>
            <person name="Schikora-Tamarit M.A."/>
            <person name="Marcet-Houben M."/>
            <person name="Nosek J."/>
            <person name="Gabaldon T."/>
        </authorList>
    </citation>
    <scope>NUCLEOTIDE SEQUENCE</scope>
    <source>
        <strain evidence="4">NCAIM Y.01608</strain>
    </source>
</reference>
<evidence type="ECO:0000256" key="2">
    <source>
        <dbReference type="ARBA" id="ARBA00023002"/>
    </source>
</evidence>